<dbReference type="Proteomes" id="UP000282378">
    <property type="component" value="Unassembled WGS sequence"/>
</dbReference>
<evidence type="ECO:0000313" key="3">
    <source>
        <dbReference type="Proteomes" id="UP000282378"/>
    </source>
</evidence>
<reference evidence="2 3" key="1">
    <citation type="submission" date="2018-08" db="EMBL/GenBank/DDBJ databases">
        <title>Recombination of ecologically and evolutionarily significant loci maintains genetic cohesion in the Pseudomonas syringae species complex.</title>
        <authorList>
            <person name="Dillon M."/>
            <person name="Thakur S."/>
            <person name="Almeida R.N.D."/>
            <person name="Weir B.S."/>
            <person name="Guttman D.S."/>
        </authorList>
    </citation>
    <scope>NUCLEOTIDE SEQUENCE [LARGE SCALE GENOMIC DNA]</scope>
    <source>
        <strain evidence="2 3">88_10</strain>
    </source>
</reference>
<dbReference type="EMBL" id="RBNL01003024">
    <property type="protein sequence ID" value="RML59943.1"/>
    <property type="molecule type" value="Genomic_DNA"/>
</dbReference>
<name>A0A3M2X822_PSEYM</name>
<comment type="caution">
    <text evidence="2">The sequence shown here is derived from an EMBL/GenBank/DDBJ whole genome shotgun (WGS) entry which is preliminary data.</text>
</comment>
<organism evidence="2 3">
    <name type="scientific">Pseudomonas syringae pv. maculicola</name>
    <dbReference type="NCBI Taxonomy" id="59511"/>
    <lineage>
        <taxon>Bacteria</taxon>
        <taxon>Pseudomonadati</taxon>
        <taxon>Pseudomonadota</taxon>
        <taxon>Gammaproteobacteria</taxon>
        <taxon>Pseudomonadales</taxon>
        <taxon>Pseudomonadaceae</taxon>
        <taxon>Pseudomonas</taxon>
    </lineage>
</organism>
<accession>A0A3M2X822</accession>
<proteinExistence type="predicted"/>
<protein>
    <submittedName>
        <fullName evidence="2">Uncharacterized protein</fullName>
    </submittedName>
</protein>
<evidence type="ECO:0000256" key="1">
    <source>
        <dbReference type="SAM" id="MobiDB-lite"/>
    </source>
</evidence>
<feature type="region of interest" description="Disordered" evidence="1">
    <location>
        <begin position="1"/>
        <end position="25"/>
    </location>
</feature>
<dbReference type="AlphaFoldDB" id="A0A3M2X822"/>
<evidence type="ECO:0000313" key="2">
    <source>
        <dbReference type="EMBL" id="RML59943.1"/>
    </source>
</evidence>
<sequence length="69" mass="7637">MGKPVVSYQTGAKGTGVKWHQSRQPPHDYRNACADATARELIVRLDVKLVAVVLKATDQKFIQMLTVSL</sequence>
<gene>
    <name evidence="2" type="ORF">APX70_01164</name>
</gene>